<organism evidence="1 2">
    <name type="scientific">Metabacillus niabensis</name>
    <dbReference type="NCBI Taxonomy" id="324854"/>
    <lineage>
        <taxon>Bacteria</taxon>
        <taxon>Bacillati</taxon>
        <taxon>Bacillota</taxon>
        <taxon>Bacilli</taxon>
        <taxon>Bacillales</taxon>
        <taxon>Bacillaceae</taxon>
        <taxon>Metabacillus</taxon>
    </lineage>
</organism>
<reference evidence="1 2" key="1">
    <citation type="submission" date="2023-07" db="EMBL/GenBank/DDBJ databases">
        <title>Genomic Encyclopedia of Type Strains, Phase IV (KMG-IV): sequencing the most valuable type-strain genomes for metagenomic binning, comparative biology and taxonomic classification.</title>
        <authorList>
            <person name="Goeker M."/>
        </authorList>
    </citation>
    <scope>NUCLEOTIDE SEQUENCE [LARGE SCALE GENOMIC DNA]</scope>
    <source>
        <strain evidence="1 2">DSM 17723</strain>
    </source>
</reference>
<dbReference type="Proteomes" id="UP001232245">
    <property type="component" value="Unassembled WGS sequence"/>
</dbReference>
<keyword evidence="2" id="KW-1185">Reference proteome</keyword>
<proteinExistence type="predicted"/>
<accession>A0ABT9Z5W7</accession>
<dbReference type="EMBL" id="JAUSTZ010000009">
    <property type="protein sequence ID" value="MDQ0227415.1"/>
    <property type="molecule type" value="Genomic_DNA"/>
</dbReference>
<sequence length="335" mass="38947">MLKLRQFFIILLFTFPFLASFSSNGLPVNFYASYTTPEGIRFISCSEEWDKAKLVELYKEFVENKHGDEFSLLNGIVIDGGAHSSSLTKGSYSALTNTITLYQGDKYTEPADYTETLTHEYGHHFAYHYFPSHHLPFSKWSELRGLALEATRWDAFWNYNESDHALYPQEIFADDYVLLFGATKEMDMKNVFTNEAFYVRTEHENQQLSNVLENNELIEFIERESGLKVERSRLLQLPVLTEYNVANLFFEITKKANVAYRLNLSFHHEENEPAKEDWELYNVTTENTGNVLQFSLAEIDKDVFAKYEYMTISVDTVDLSTSLGFKSEEIKLRIQ</sequence>
<gene>
    <name evidence="1" type="ORF">J2S02_003760</name>
</gene>
<dbReference type="RefSeq" id="WP_174880180.1">
    <property type="nucleotide sequence ID" value="NZ_CADEPK010000113.1"/>
</dbReference>
<comment type="caution">
    <text evidence="1">The sequence shown here is derived from an EMBL/GenBank/DDBJ whole genome shotgun (WGS) entry which is preliminary data.</text>
</comment>
<protein>
    <submittedName>
        <fullName evidence="1">Uncharacterized protein</fullName>
    </submittedName>
</protein>
<name>A0ABT9Z5W7_9BACI</name>
<evidence type="ECO:0000313" key="1">
    <source>
        <dbReference type="EMBL" id="MDQ0227415.1"/>
    </source>
</evidence>
<evidence type="ECO:0000313" key="2">
    <source>
        <dbReference type="Proteomes" id="UP001232245"/>
    </source>
</evidence>